<keyword evidence="1" id="KW-0175">Coiled coil</keyword>
<sequence>MSKEIQSQKEFQMLTNALNRKRKQEDGKDDNSLSTKHIRNRNNTIIMKNILQNTASSASKIVPKINFDVDKKSNATKAVTRTSSLRDTRSKNSLITNRMTNSTRLLTSRKNSTNSTTGTKRIMKKRPAWDTKGRLQDLEMESKENKKLIEELLKNLSGKIKIQEKDNNELKQVQKKTTETNKELTELIETLRERNTNLESNLKPYDVIILLLILLY</sequence>
<organism evidence="3 4">
    <name type="scientific">Neocallimastix californiae</name>
    <dbReference type="NCBI Taxonomy" id="1754190"/>
    <lineage>
        <taxon>Eukaryota</taxon>
        <taxon>Fungi</taxon>
        <taxon>Fungi incertae sedis</taxon>
        <taxon>Chytridiomycota</taxon>
        <taxon>Chytridiomycota incertae sedis</taxon>
        <taxon>Neocallimastigomycetes</taxon>
        <taxon>Neocallimastigales</taxon>
        <taxon>Neocallimastigaceae</taxon>
        <taxon>Neocallimastix</taxon>
    </lineage>
</organism>
<feature type="coiled-coil region" evidence="1">
    <location>
        <begin position="135"/>
        <end position="201"/>
    </location>
</feature>
<dbReference type="Proteomes" id="UP000193920">
    <property type="component" value="Unassembled WGS sequence"/>
</dbReference>
<dbReference type="OrthoDB" id="10382648at2759"/>
<evidence type="ECO:0000313" key="4">
    <source>
        <dbReference type="Proteomes" id="UP000193920"/>
    </source>
</evidence>
<gene>
    <name evidence="3" type="ORF">LY90DRAFT_503827</name>
</gene>
<accession>A0A1Y2EL69</accession>
<dbReference type="EMBL" id="MCOG01000040">
    <property type="protein sequence ID" value="ORY72302.1"/>
    <property type="molecule type" value="Genomic_DNA"/>
</dbReference>
<evidence type="ECO:0000313" key="3">
    <source>
        <dbReference type="EMBL" id="ORY72302.1"/>
    </source>
</evidence>
<protein>
    <submittedName>
        <fullName evidence="3">Uncharacterized protein</fullName>
    </submittedName>
</protein>
<comment type="caution">
    <text evidence="3">The sequence shown here is derived from an EMBL/GenBank/DDBJ whole genome shotgun (WGS) entry which is preliminary data.</text>
</comment>
<dbReference type="AlphaFoldDB" id="A0A1Y2EL69"/>
<reference evidence="3 4" key="1">
    <citation type="submission" date="2016-08" db="EMBL/GenBank/DDBJ databases">
        <title>A Parts List for Fungal Cellulosomes Revealed by Comparative Genomics.</title>
        <authorList>
            <consortium name="DOE Joint Genome Institute"/>
            <person name="Haitjema C.H."/>
            <person name="Gilmore S.P."/>
            <person name="Henske J.K."/>
            <person name="Solomon K.V."/>
            <person name="De Groot R."/>
            <person name="Kuo A."/>
            <person name="Mondo S.J."/>
            <person name="Salamov A.A."/>
            <person name="Labutti K."/>
            <person name="Zhao Z."/>
            <person name="Chiniquy J."/>
            <person name="Barry K."/>
            <person name="Brewer H.M."/>
            <person name="Purvine S.O."/>
            <person name="Wright A.T."/>
            <person name="Boxma B."/>
            <person name="Van Alen T."/>
            <person name="Hackstein J.H."/>
            <person name="Baker S.E."/>
            <person name="Grigoriev I.V."/>
            <person name="O'Malley M.A."/>
        </authorList>
    </citation>
    <scope>NUCLEOTIDE SEQUENCE [LARGE SCALE GENOMIC DNA]</scope>
    <source>
        <strain evidence="3 4">G1</strain>
    </source>
</reference>
<keyword evidence="4" id="KW-1185">Reference proteome</keyword>
<evidence type="ECO:0000256" key="1">
    <source>
        <dbReference type="SAM" id="Coils"/>
    </source>
</evidence>
<proteinExistence type="predicted"/>
<evidence type="ECO:0000256" key="2">
    <source>
        <dbReference type="SAM" id="MobiDB-lite"/>
    </source>
</evidence>
<name>A0A1Y2EL69_9FUNG</name>
<feature type="region of interest" description="Disordered" evidence="2">
    <location>
        <begin position="17"/>
        <end position="40"/>
    </location>
</feature>